<gene>
    <name evidence="1" type="ORF">N0B48_00735</name>
</gene>
<evidence type="ECO:0000313" key="1">
    <source>
        <dbReference type="EMBL" id="MCT2560404.1"/>
    </source>
</evidence>
<evidence type="ECO:0000313" key="2">
    <source>
        <dbReference type="Proteomes" id="UP001525566"/>
    </source>
</evidence>
<dbReference type="Proteomes" id="UP001525566">
    <property type="component" value="Unassembled WGS sequence"/>
</dbReference>
<protein>
    <submittedName>
        <fullName evidence="1">Helix-turn-helix domain-containing protein</fullName>
    </submittedName>
</protein>
<keyword evidence="2" id="KW-1185">Reference proteome</keyword>
<dbReference type="SUPFAM" id="SSF48295">
    <property type="entry name" value="TrpR-like"/>
    <property type="match status" value="1"/>
</dbReference>
<reference evidence="1 2" key="1">
    <citation type="submission" date="2022-09" db="EMBL/GenBank/DDBJ databases">
        <title>Chryseobacterium oleae sp.nov., isolated from the inter-root soil of Pyrola calliantha H. Andr. in Tibet.</title>
        <authorList>
            <person name="Li Z."/>
        </authorList>
    </citation>
    <scope>NUCLEOTIDE SEQUENCE [LARGE SCALE GENOMIC DNA]</scope>
    <source>
        <strain evidence="2">pc1-10</strain>
    </source>
</reference>
<dbReference type="EMBL" id="JAOAMU010000001">
    <property type="protein sequence ID" value="MCT2560404.1"/>
    <property type="molecule type" value="Genomic_DNA"/>
</dbReference>
<accession>A0ABT2INL7</accession>
<organism evidence="1 2">
    <name type="scientific">Chryseobacterium herbae</name>
    <dbReference type="NCBI Taxonomy" id="2976476"/>
    <lineage>
        <taxon>Bacteria</taxon>
        <taxon>Pseudomonadati</taxon>
        <taxon>Bacteroidota</taxon>
        <taxon>Flavobacteriia</taxon>
        <taxon>Flavobacteriales</taxon>
        <taxon>Weeksellaceae</taxon>
        <taxon>Chryseobacterium group</taxon>
        <taxon>Chryseobacterium</taxon>
    </lineage>
</organism>
<dbReference type="RefSeq" id="WP_259835719.1">
    <property type="nucleotide sequence ID" value="NZ_JAOAMU010000001.1"/>
</dbReference>
<name>A0ABT2INL7_9FLAO</name>
<dbReference type="InterPro" id="IPR010921">
    <property type="entry name" value="Trp_repressor/repl_initiator"/>
</dbReference>
<sequence>MEKSQKPDYKKIYTDLLNLKFPEKKSFCQKILSKATLSVQDVLQINTLIFPAQEKSTFKLNQQHRSYDRSDILEILDYQKTKNLNNTQLANYFKISRNTIARWKKMFISLPYQTGNS</sequence>
<proteinExistence type="predicted"/>
<comment type="caution">
    <text evidence="1">The sequence shown here is derived from an EMBL/GenBank/DDBJ whole genome shotgun (WGS) entry which is preliminary data.</text>
</comment>